<evidence type="ECO:0000313" key="2">
    <source>
        <dbReference type="EMBL" id="MBP2040368.1"/>
    </source>
</evidence>
<accession>A0ABS4LE88</accession>
<comment type="caution">
    <text evidence="2">The sequence shown here is derived from an EMBL/GenBank/DDBJ whole genome shotgun (WGS) entry which is preliminary data.</text>
</comment>
<dbReference type="SMART" id="SM00776">
    <property type="entry name" value="NPCBM"/>
    <property type="match status" value="1"/>
</dbReference>
<keyword evidence="3" id="KW-1185">Reference proteome</keyword>
<sequence length="106" mass="11272">MTHAKGLGVHAPWEIVYHLGGRASRFTALVGIDFSTNQSSAGATRAVVRADGRTLLTTATLTGATGPTAIDLDVTGVRLLHLLVEDANARSSFDHTSWARPYVTVR</sequence>
<organism evidence="2 3">
    <name type="scientific">Streptomyces avidinii</name>
    <dbReference type="NCBI Taxonomy" id="1895"/>
    <lineage>
        <taxon>Bacteria</taxon>
        <taxon>Bacillati</taxon>
        <taxon>Actinomycetota</taxon>
        <taxon>Actinomycetes</taxon>
        <taxon>Kitasatosporales</taxon>
        <taxon>Streptomycetaceae</taxon>
        <taxon>Streptomyces</taxon>
    </lineage>
</organism>
<dbReference type="SUPFAM" id="SSF49785">
    <property type="entry name" value="Galactose-binding domain-like"/>
    <property type="match status" value="1"/>
</dbReference>
<evidence type="ECO:0000313" key="3">
    <source>
        <dbReference type="Proteomes" id="UP001519310"/>
    </source>
</evidence>
<dbReference type="Pfam" id="PF08305">
    <property type="entry name" value="NPCBM"/>
    <property type="match status" value="1"/>
</dbReference>
<dbReference type="InterPro" id="IPR013222">
    <property type="entry name" value="Glyco_hyd_98_carb-bd"/>
</dbReference>
<feature type="domain" description="Glycosyl hydrolase family 98 putative carbohydrate-binding module" evidence="1">
    <location>
        <begin position="1"/>
        <end position="105"/>
    </location>
</feature>
<evidence type="ECO:0000259" key="1">
    <source>
        <dbReference type="SMART" id="SM00776"/>
    </source>
</evidence>
<gene>
    <name evidence="2" type="ORF">J2Z77_006223</name>
</gene>
<dbReference type="InterPro" id="IPR038637">
    <property type="entry name" value="NPCBM_sf"/>
</dbReference>
<dbReference type="EMBL" id="JAGGLQ010000017">
    <property type="protein sequence ID" value="MBP2040368.1"/>
    <property type="molecule type" value="Genomic_DNA"/>
</dbReference>
<dbReference type="InterPro" id="IPR008979">
    <property type="entry name" value="Galactose-bd-like_sf"/>
</dbReference>
<dbReference type="Gene3D" id="2.60.120.1060">
    <property type="entry name" value="NPCBM/NEW2 domain"/>
    <property type="match status" value="1"/>
</dbReference>
<proteinExistence type="predicted"/>
<dbReference type="Proteomes" id="UP001519310">
    <property type="component" value="Unassembled WGS sequence"/>
</dbReference>
<dbReference type="RefSeq" id="WP_229920516.1">
    <property type="nucleotide sequence ID" value="NZ_BMVL01000007.1"/>
</dbReference>
<protein>
    <recommendedName>
        <fullName evidence="1">Glycosyl hydrolase family 98 putative carbohydrate-binding module domain-containing protein</fullName>
    </recommendedName>
</protein>
<reference evidence="2 3" key="1">
    <citation type="submission" date="2021-03" db="EMBL/GenBank/DDBJ databases">
        <title>Genomic Encyclopedia of Type Strains, Phase IV (KMG-IV): sequencing the most valuable type-strain genomes for metagenomic binning, comparative biology and taxonomic classification.</title>
        <authorList>
            <person name="Goeker M."/>
        </authorList>
    </citation>
    <scope>NUCLEOTIDE SEQUENCE [LARGE SCALE GENOMIC DNA]</scope>
    <source>
        <strain evidence="2 3">DSM 40526</strain>
    </source>
</reference>
<name>A0ABS4LE88_STRAV</name>